<evidence type="ECO:0000256" key="1">
    <source>
        <dbReference type="SAM" id="Phobius"/>
    </source>
</evidence>
<dbReference type="Pfam" id="PF12679">
    <property type="entry name" value="ABC2_membrane_2"/>
    <property type="match status" value="1"/>
</dbReference>
<dbReference type="PANTHER" id="PTHR37305">
    <property type="entry name" value="INTEGRAL MEMBRANE PROTEIN-RELATED"/>
    <property type="match status" value="1"/>
</dbReference>
<dbReference type="EMBL" id="JAERTY010000005">
    <property type="protein sequence ID" value="MBL1409179.1"/>
    <property type="molecule type" value="Genomic_DNA"/>
</dbReference>
<dbReference type="InterPro" id="IPR019196">
    <property type="entry name" value="ABC_transp_unknown"/>
</dbReference>
<feature type="transmembrane region" description="Helical" evidence="1">
    <location>
        <begin position="230"/>
        <end position="249"/>
    </location>
</feature>
<keyword evidence="1" id="KW-1133">Transmembrane helix</keyword>
<evidence type="ECO:0000313" key="4">
    <source>
        <dbReference type="Proteomes" id="UP000625283"/>
    </source>
</evidence>
<keyword evidence="1" id="KW-0812">Transmembrane</keyword>
<keyword evidence="4" id="KW-1185">Reference proteome</keyword>
<feature type="transmembrane region" description="Helical" evidence="1">
    <location>
        <begin position="108"/>
        <end position="134"/>
    </location>
</feature>
<reference evidence="3 4" key="1">
    <citation type="submission" date="2021-01" db="EMBL/GenBank/DDBJ databases">
        <title>C459-1 draft genome sequence.</title>
        <authorList>
            <person name="Zhang X.-F."/>
        </authorList>
    </citation>
    <scope>NUCLEOTIDE SEQUENCE [LARGE SCALE GENOMIC DNA]</scope>
    <source>
        <strain evidence="4">C459-1</strain>
    </source>
</reference>
<organism evidence="3 4">
    <name type="scientific">Sphingobacterium faecale</name>
    <dbReference type="NCBI Taxonomy" id="2803775"/>
    <lineage>
        <taxon>Bacteria</taxon>
        <taxon>Pseudomonadati</taxon>
        <taxon>Bacteroidota</taxon>
        <taxon>Sphingobacteriia</taxon>
        <taxon>Sphingobacteriales</taxon>
        <taxon>Sphingobacteriaceae</taxon>
        <taxon>Sphingobacterium</taxon>
    </lineage>
</organism>
<feature type="transmembrane region" description="Helical" evidence="1">
    <location>
        <begin position="20"/>
        <end position="44"/>
    </location>
</feature>
<feature type="transmembrane region" description="Helical" evidence="1">
    <location>
        <begin position="261"/>
        <end position="278"/>
    </location>
</feature>
<feature type="transmembrane region" description="Helical" evidence="1">
    <location>
        <begin position="175"/>
        <end position="194"/>
    </location>
</feature>
<feature type="transmembrane region" description="Helical" evidence="1">
    <location>
        <begin position="68"/>
        <end position="88"/>
    </location>
</feature>
<feature type="transmembrane region" description="Helical" evidence="1">
    <location>
        <begin position="146"/>
        <end position="169"/>
    </location>
</feature>
<name>A0ABS1R4L7_9SPHI</name>
<accession>A0ABS1R4L7</accession>
<dbReference type="RefSeq" id="WP_202102935.1">
    <property type="nucleotide sequence ID" value="NZ_JAERTY010000005.1"/>
</dbReference>
<evidence type="ECO:0000259" key="2">
    <source>
        <dbReference type="Pfam" id="PF09822"/>
    </source>
</evidence>
<dbReference type="PANTHER" id="PTHR37305:SF1">
    <property type="entry name" value="MEMBRANE PROTEIN"/>
    <property type="match status" value="1"/>
</dbReference>
<feature type="domain" description="ABC-type uncharacterised transport system" evidence="2">
    <location>
        <begin position="451"/>
        <end position="552"/>
    </location>
</feature>
<comment type="caution">
    <text evidence="3">The sequence shown here is derived from an EMBL/GenBank/DDBJ whole genome shotgun (WGS) entry which is preliminary data.</text>
</comment>
<sequence length="763" mass="87119">MKTTLKIAKAELQVLFYSPVAWLILVIFALQTAIVYTGFFDLFARRQILGQDLNNVTYAVFNSSPRGFLISIQTYLYLYIPLLTMGVVSREYNSGSIKLLYSSPINSYQIVFGKYLALIVFALTLIGILGIFCLHGAISIENFDYATVLTGLLGLFLLICAYAAIGLFMSSVTSYTVVAAIGTLGILALLNLMKGWWQEIPLLRDITYWIAIGGRSNTFISGLITSEDVLYFLIVIALFLTFSIIKIQLERKKSPLVSTMLKYGATIVVVCILGYFSSMPKFKTYYDATYAKINTLREGSQKVVEKMTGPLTIHTYVNMLEKNYSYALPKFYKREVERFEKYLRFKPDIQVKHHYYYHRGDYPYLETRFPELNDDERLDSLRLLNNWDFPIKRYDEIADEVDLSGENFRFVHLLERENGERTFLRIFNDMQVHPSEAEITAAFKRLVMDLPKVGFVRGHGERESASNQDVGYNMIIEEKTFRHSLINQGFEFDSVSLAREVPNDIRILVVAEPRRPYSPTELQNLKRYIDRGGNMVIAGEPDVIQQMNAITEDIGVTFLPGTLAHADEEIQNDLILLKPTEEAAKFSYHLDEMKKSKYVLTMPSAAALQFDPSKGFEATTLFRTEPTGVWQEMNKFDNKDNLPTMDIEHGENEDEYSTVMALTRTINDKQQKILVTGDADWLSNGELGIRRPKVRAANYFLIVSAFQWLSDGEVPIDMRIAPAIDVKIKHSNTWGVLKNTLKIGFPLLLALVGVMIWIRRKGR</sequence>
<dbReference type="Pfam" id="PF09822">
    <property type="entry name" value="ABC_transp_aux"/>
    <property type="match status" value="1"/>
</dbReference>
<gene>
    <name evidence="3" type="ORF">JKG61_10485</name>
</gene>
<protein>
    <submittedName>
        <fullName evidence="3">Gldg family protein</fullName>
    </submittedName>
</protein>
<proteinExistence type="predicted"/>
<dbReference type="Proteomes" id="UP000625283">
    <property type="component" value="Unassembled WGS sequence"/>
</dbReference>
<keyword evidence="1" id="KW-0472">Membrane</keyword>
<evidence type="ECO:0000313" key="3">
    <source>
        <dbReference type="EMBL" id="MBL1409179.1"/>
    </source>
</evidence>